<accession>X1B074</accession>
<proteinExistence type="predicted"/>
<organism evidence="1">
    <name type="scientific">marine sediment metagenome</name>
    <dbReference type="NCBI Taxonomy" id="412755"/>
    <lineage>
        <taxon>unclassified sequences</taxon>
        <taxon>metagenomes</taxon>
        <taxon>ecological metagenomes</taxon>
    </lineage>
</organism>
<feature type="non-terminal residue" evidence="1">
    <location>
        <position position="1"/>
    </location>
</feature>
<gene>
    <name evidence="1" type="ORF">S01H4_25544</name>
</gene>
<protein>
    <submittedName>
        <fullName evidence="1">Uncharacterized protein</fullName>
    </submittedName>
</protein>
<comment type="caution">
    <text evidence="1">The sequence shown here is derived from an EMBL/GenBank/DDBJ whole genome shotgun (WGS) entry which is preliminary data.</text>
</comment>
<dbReference type="EMBL" id="BART01012170">
    <property type="protein sequence ID" value="GAG77718.1"/>
    <property type="molecule type" value="Genomic_DNA"/>
</dbReference>
<sequence>GYPPIFDRSKLKTIADFRKAFDKLCAVTPSKKEVCNRISSNQELFIEYQQKCLHQYDPTLQQAIEHAGDIIRELTKYGCEAYDLGYIGEKVGRLNRRVEDLAERKSHYVATEKDLEKMSIIGDWKKKKAKGFI</sequence>
<dbReference type="AlphaFoldDB" id="X1B074"/>
<evidence type="ECO:0000313" key="1">
    <source>
        <dbReference type="EMBL" id="GAG77718.1"/>
    </source>
</evidence>
<reference evidence="1" key="1">
    <citation type="journal article" date="2014" name="Front. Microbiol.">
        <title>High frequency of phylogenetically diverse reductive dehalogenase-homologous genes in deep subseafloor sedimentary metagenomes.</title>
        <authorList>
            <person name="Kawai M."/>
            <person name="Futagami T."/>
            <person name="Toyoda A."/>
            <person name="Takaki Y."/>
            <person name="Nishi S."/>
            <person name="Hori S."/>
            <person name="Arai W."/>
            <person name="Tsubouchi T."/>
            <person name="Morono Y."/>
            <person name="Uchiyama I."/>
            <person name="Ito T."/>
            <person name="Fujiyama A."/>
            <person name="Inagaki F."/>
            <person name="Takami H."/>
        </authorList>
    </citation>
    <scope>NUCLEOTIDE SEQUENCE</scope>
    <source>
        <strain evidence="1">Expedition CK06-06</strain>
    </source>
</reference>
<name>X1B074_9ZZZZ</name>